<proteinExistence type="predicted"/>
<evidence type="ECO:0000313" key="3">
    <source>
        <dbReference type="EMBL" id="TMM54628.1"/>
    </source>
</evidence>
<dbReference type="Proteomes" id="UP000309550">
    <property type="component" value="Unassembled WGS sequence"/>
</dbReference>
<dbReference type="RefSeq" id="WP_138660800.1">
    <property type="nucleotide sequence ID" value="NZ_VANS01000001.1"/>
</dbReference>
<evidence type="ECO:0000256" key="1">
    <source>
        <dbReference type="SAM" id="MobiDB-lite"/>
    </source>
</evidence>
<dbReference type="GO" id="GO:0005829">
    <property type="term" value="C:cytosol"/>
    <property type="evidence" value="ECO:0007669"/>
    <property type="project" value="TreeGrafter"/>
</dbReference>
<dbReference type="OrthoDB" id="8281972at2"/>
<dbReference type="Gene3D" id="3.40.50.300">
    <property type="entry name" value="P-loop containing nucleotide triphosphate hydrolases"/>
    <property type="match status" value="1"/>
</dbReference>
<evidence type="ECO:0000259" key="2">
    <source>
        <dbReference type="Pfam" id="PF13614"/>
    </source>
</evidence>
<dbReference type="AlphaFoldDB" id="A0A5S3PJP1"/>
<dbReference type="EMBL" id="VANS01000001">
    <property type="protein sequence ID" value="TMM54628.1"/>
    <property type="molecule type" value="Genomic_DNA"/>
</dbReference>
<name>A0A5S3PJP1_9RHOB</name>
<comment type="caution">
    <text evidence="3">The sequence shown here is derived from an EMBL/GenBank/DDBJ whole genome shotgun (WGS) entry which is preliminary data.</text>
</comment>
<feature type="region of interest" description="Disordered" evidence="1">
    <location>
        <begin position="229"/>
        <end position="328"/>
    </location>
</feature>
<gene>
    <name evidence="3" type="ORF">FDT80_03295</name>
</gene>
<accession>A0A5S3PJP1</accession>
<organism evidence="3 4">
    <name type="scientific">Sulfitobacter sabulilitoris</name>
    <dbReference type="NCBI Taxonomy" id="2562655"/>
    <lineage>
        <taxon>Bacteria</taxon>
        <taxon>Pseudomonadati</taxon>
        <taxon>Pseudomonadota</taxon>
        <taxon>Alphaproteobacteria</taxon>
        <taxon>Rhodobacterales</taxon>
        <taxon>Roseobacteraceae</taxon>
        <taxon>Sulfitobacter</taxon>
    </lineage>
</organism>
<dbReference type="PANTHER" id="PTHR43384">
    <property type="entry name" value="SEPTUM SITE-DETERMINING PROTEIN MIND HOMOLOG, CHLOROPLASTIC-RELATED"/>
    <property type="match status" value="1"/>
</dbReference>
<reference evidence="3 4" key="1">
    <citation type="submission" date="2019-05" db="EMBL/GenBank/DDBJ databases">
        <title>Sulfitobacter sabulilitoris sp. nov., isolated from a marine sand.</title>
        <authorList>
            <person name="Yoon J.-H."/>
        </authorList>
    </citation>
    <scope>NUCLEOTIDE SEQUENCE [LARGE SCALE GENOMIC DNA]</scope>
    <source>
        <strain evidence="3 4">HSMS-29</strain>
    </source>
</reference>
<dbReference type="InterPro" id="IPR027417">
    <property type="entry name" value="P-loop_NTPase"/>
</dbReference>
<feature type="region of interest" description="Disordered" evidence="1">
    <location>
        <begin position="190"/>
        <end position="213"/>
    </location>
</feature>
<dbReference type="Pfam" id="PF13614">
    <property type="entry name" value="AAA_31"/>
    <property type="match status" value="1"/>
</dbReference>
<dbReference type="PANTHER" id="PTHR43384:SF13">
    <property type="entry name" value="SLR0110 PROTEIN"/>
    <property type="match status" value="1"/>
</dbReference>
<protein>
    <recommendedName>
        <fullName evidence="2">AAA domain-containing protein</fullName>
    </recommendedName>
</protein>
<feature type="domain" description="AAA" evidence="2">
    <location>
        <begin position="336"/>
        <end position="502"/>
    </location>
</feature>
<dbReference type="GO" id="GO:0016887">
    <property type="term" value="F:ATP hydrolysis activity"/>
    <property type="evidence" value="ECO:0007669"/>
    <property type="project" value="TreeGrafter"/>
</dbReference>
<dbReference type="GO" id="GO:0051782">
    <property type="term" value="P:negative regulation of cell division"/>
    <property type="evidence" value="ECO:0007669"/>
    <property type="project" value="TreeGrafter"/>
</dbReference>
<keyword evidence="4" id="KW-1185">Reference proteome</keyword>
<dbReference type="GO" id="GO:0005524">
    <property type="term" value="F:ATP binding"/>
    <property type="evidence" value="ECO:0007669"/>
    <property type="project" value="TreeGrafter"/>
</dbReference>
<evidence type="ECO:0000313" key="4">
    <source>
        <dbReference type="Proteomes" id="UP000309550"/>
    </source>
</evidence>
<sequence length="589" mass="61985">MSFINSRFDNTGGSGHRNTARTRILVLCQSRGLSHRIVHVLEAEPDVSVTSRSSTLAARIHDLADFDFCVFETDPQSPRDLAALSGLDIAERDTTRFLALVPDLPSPDDIRVWRQVGVDEVLPISALISGGETDGEGQGTRAPMAAPARPAVSVTPAPPKAAAGGLDALGEDQQAPAAQFIRHATLANRAAPAARTAQPSPMADPAAGEADDIWQDEDVPALRIVRRAAADTATGQHRDAAPQPTTARTAEPRAVPPAMPAPQAGEPTPEPLLRARTPIANGPAPDRAAAPVGDDTPQYAPAAGATPAAPAAPQQPKPEMAAPFLTDAGSDGATGRIVAVMRARGGAGASTLAVNLAAQLAVPAKGATVAPRVALIDLDIQNGNVGSFCDVPDCTAFADLIRTQSHPDGEFLDRAMVDHSGGFAILPAPDVFAPLTALSPDTVSALLDELRTRYDQIIIDLPQAIMDWMEPVMARASRALVVTDTSVPSVRATKRLIDLITEDHMTLPIDIIVNREKRPFSPSAAHKEAVRVLGRQLSHWIPSDPRAARKSIDLGQPLLVSARRSGMCKAIKNLAGTLPRATARTKTDR</sequence>
<dbReference type="InterPro" id="IPR025669">
    <property type="entry name" value="AAA_dom"/>
</dbReference>
<dbReference type="SUPFAM" id="SSF52540">
    <property type="entry name" value="P-loop containing nucleoside triphosphate hydrolases"/>
    <property type="match status" value="1"/>
</dbReference>
<dbReference type="InterPro" id="IPR050625">
    <property type="entry name" value="ParA/MinD_ATPase"/>
</dbReference>
<feature type="compositionally biased region" description="Low complexity" evidence="1">
    <location>
        <begin position="297"/>
        <end position="323"/>
    </location>
</feature>
<dbReference type="GO" id="GO:0009898">
    <property type="term" value="C:cytoplasmic side of plasma membrane"/>
    <property type="evidence" value="ECO:0007669"/>
    <property type="project" value="TreeGrafter"/>
</dbReference>